<evidence type="ECO:0000256" key="3">
    <source>
        <dbReference type="ARBA" id="ARBA00022630"/>
    </source>
</evidence>
<feature type="domain" description="FAD/NAD(P)-binding" evidence="5">
    <location>
        <begin position="5"/>
        <end position="87"/>
    </location>
</feature>
<dbReference type="PANTHER" id="PTHR22912">
    <property type="entry name" value="DISULFIDE OXIDOREDUCTASE"/>
    <property type="match status" value="1"/>
</dbReference>
<dbReference type="KEGG" id="hsr:HSBAA_37520"/>
<evidence type="ECO:0000259" key="5">
    <source>
        <dbReference type="Pfam" id="PF07992"/>
    </source>
</evidence>
<evidence type="ECO:0000256" key="4">
    <source>
        <dbReference type="ARBA" id="ARBA00022827"/>
    </source>
</evidence>
<dbReference type="Gene3D" id="3.50.50.60">
    <property type="entry name" value="FAD/NAD(P)-binding domain"/>
    <property type="match status" value="2"/>
</dbReference>
<proteinExistence type="inferred from homology"/>
<dbReference type="AlphaFoldDB" id="A0A455U8F9"/>
<protein>
    <recommendedName>
        <fullName evidence="5">FAD/NAD(P)-binding domain-containing protein</fullName>
    </recommendedName>
</protein>
<dbReference type="EMBL" id="AP019514">
    <property type="protein sequence ID" value="BBI62446.1"/>
    <property type="molecule type" value="Genomic_DNA"/>
</dbReference>
<reference evidence="6 7" key="1">
    <citation type="journal article" date="2019" name="Microbiol. Resour. Announc.">
        <title>Complete Genome Sequence of Halomonas sulfidaeris Strain Esulfide1 Isolated from a Metal Sulfide Rock at a Depth of 2,200 Meters, Obtained Using Nanopore Sequencing.</title>
        <authorList>
            <person name="Saito M."/>
            <person name="Nishigata A."/>
            <person name="Galipon J."/>
            <person name="Arakawa K."/>
        </authorList>
    </citation>
    <scope>NUCLEOTIDE SEQUENCE [LARGE SCALE GENOMIC DNA]</scope>
    <source>
        <strain evidence="6 7">ATCC BAA-803</strain>
    </source>
</reference>
<comment type="cofactor">
    <cofactor evidence="1">
        <name>FAD</name>
        <dbReference type="ChEBI" id="CHEBI:57692"/>
    </cofactor>
</comment>
<dbReference type="GO" id="GO:0004148">
    <property type="term" value="F:dihydrolipoyl dehydrogenase (NADH) activity"/>
    <property type="evidence" value="ECO:0007669"/>
    <property type="project" value="TreeGrafter"/>
</dbReference>
<keyword evidence="3" id="KW-0285">Flavoprotein</keyword>
<dbReference type="InterPro" id="IPR050151">
    <property type="entry name" value="Class-I_Pyr_Nuc-Dis_Oxidored"/>
</dbReference>
<gene>
    <name evidence="6" type="ORF">HSBAA_37520</name>
</gene>
<evidence type="ECO:0000256" key="2">
    <source>
        <dbReference type="ARBA" id="ARBA00007532"/>
    </source>
</evidence>
<sequence>MKVSRGDESGVVVRLKSGKKIRADAFLWANGRTGNTDSLGLENIGLKANGRGQLSVDEHYRTEVPHVYAAGDVIGWPSLASAAYDQGLNSCNELLEKSTDLSAMCPQEFIRSLRSAPSAQMSVN</sequence>
<dbReference type="InterPro" id="IPR023753">
    <property type="entry name" value="FAD/NAD-binding_dom"/>
</dbReference>
<dbReference type="PANTHER" id="PTHR22912:SF93">
    <property type="entry name" value="SOLUBLE PYRIDINE NUCLEOTIDE TRANSHYDROGENASE"/>
    <property type="match status" value="1"/>
</dbReference>
<accession>A0A455U8F9</accession>
<dbReference type="GO" id="GO:0050660">
    <property type="term" value="F:flavin adenine dinucleotide binding"/>
    <property type="evidence" value="ECO:0007669"/>
    <property type="project" value="TreeGrafter"/>
</dbReference>
<dbReference type="InterPro" id="IPR036188">
    <property type="entry name" value="FAD/NAD-bd_sf"/>
</dbReference>
<dbReference type="SUPFAM" id="SSF51905">
    <property type="entry name" value="FAD/NAD(P)-binding domain"/>
    <property type="match status" value="1"/>
</dbReference>
<name>A0A455U8F9_9GAMM</name>
<evidence type="ECO:0000256" key="1">
    <source>
        <dbReference type="ARBA" id="ARBA00001974"/>
    </source>
</evidence>
<evidence type="ECO:0000313" key="7">
    <source>
        <dbReference type="Proteomes" id="UP000320231"/>
    </source>
</evidence>
<dbReference type="GO" id="GO:0005829">
    <property type="term" value="C:cytosol"/>
    <property type="evidence" value="ECO:0007669"/>
    <property type="project" value="TreeGrafter"/>
</dbReference>
<keyword evidence="4" id="KW-0274">FAD</keyword>
<dbReference type="PRINTS" id="PR00368">
    <property type="entry name" value="FADPNR"/>
</dbReference>
<evidence type="ECO:0000313" key="6">
    <source>
        <dbReference type="EMBL" id="BBI62446.1"/>
    </source>
</evidence>
<dbReference type="Proteomes" id="UP000320231">
    <property type="component" value="Chromosome"/>
</dbReference>
<organism evidence="6 7">
    <name type="scientific">Vreelandella sulfidaeris</name>
    <dbReference type="NCBI Taxonomy" id="115553"/>
    <lineage>
        <taxon>Bacteria</taxon>
        <taxon>Pseudomonadati</taxon>
        <taxon>Pseudomonadota</taxon>
        <taxon>Gammaproteobacteria</taxon>
        <taxon>Oceanospirillales</taxon>
        <taxon>Halomonadaceae</taxon>
        <taxon>Vreelandella</taxon>
    </lineage>
</organism>
<dbReference type="GO" id="GO:0006103">
    <property type="term" value="P:2-oxoglutarate metabolic process"/>
    <property type="evidence" value="ECO:0007669"/>
    <property type="project" value="TreeGrafter"/>
</dbReference>
<dbReference type="Pfam" id="PF07992">
    <property type="entry name" value="Pyr_redox_2"/>
    <property type="match status" value="1"/>
</dbReference>
<comment type="similarity">
    <text evidence="2">Belongs to the class-I pyridine nucleotide-disulfide oxidoreductase family.</text>
</comment>